<evidence type="ECO:0000313" key="2">
    <source>
        <dbReference type="Proteomes" id="UP000785679"/>
    </source>
</evidence>
<accession>A0A8J8SVA0</accession>
<gene>
    <name evidence="1" type="ORF">FGO68_gene4688</name>
</gene>
<comment type="caution">
    <text evidence="1">The sequence shown here is derived from an EMBL/GenBank/DDBJ whole genome shotgun (WGS) entry which is preliminary data.</text>
</comment>
<sequence length="128" mass="15091">MNQQSTSSNRILLFRLGWTTTIFLHFIDLDQSRKLLDCFLETTHIVIIPIFISQKLLFNTLFDSNLMGSLFGHIFNIKKQQLDQTQKSTSNFELLENKFKIMLESLMSIGDECKKYFSIIQFLIMRSR</sequence>
<keyword evidence="2" id="KW-1185">Reference proteome</keyword>
<protein>
    <submittedName>
        <fullName evidence="1">Uncharacterized protein</fullName>
    </submittedName>
</protein>
<dbReference type="EMBL" id="RRYP01029753">
    <property type="protein sequence ID" value="TNV71571.1"/>
    <property type="molecule type" value="Genomic_DNA"/>
</dbReference>
<dbReference type="Proteomes" id="UP000785679">
    <property type="component" value="Unassembled WGS sequence"/>
</dbReference>
<dbReference type="AlphaFoldDB" id="A0A8J8SVA0"/>
<name>A0A8J8SVA0_HALGN</name>
<reference evidence="1" key="1">
    <citation type="submission" date="2019-06" db="EMBL/GenBank/DDBJ databases">
        <authorList>
            <person name="Zheng W."/>
        </authorList>
    </citation>
    <scope>NUCLEOTIDE SEQUENCE</scope>
    <source>
        <strain evidence="1">QDHG01</strain>
    </source>
</reference>
<proteinExistence type="predicted"/>
<organism evidence="1 2">
    <name type="scientific">Halteria grandinella</name>
    <dbReference type="NCBI Taxonomy" id="5974"/>
    <lineage>
        <taxon>Eukaryota</taxon>
        <taxon>Sar</taxon>
        <taxon>Alveolata</taxon>
        <taxon>Ciliophora</taxon>
        <taxon>Intramacronucleata</taxon>
        <taxon>Spirotrichea</taxon>
        <taxon>Stichotrichia</taxon>
        <taxon>Sporadotrichida</taxon>
        <taxon>Halteriidae</taxon>
        <taxon>Halteria</taxon>
    </lineage>
</organism>
<evidence type="ECO:0000313" key="1">
    <source>
        <dbReference type="EMBL" id="TNV71571.1"/>
    </source>
</evidence>